<evidence type="ECO:0000313" key="1">
    <source>
        <dbReference type="EMBL" id="CAJ1003941.1"/>
    </source>
</evidence>
<organism evidence="1 2">
    <name type="scientific">Brevibacillus aydinogluensis</name>
    <dbReference type="NCBI Taxonomy" id="927786"/>
    <lineage>
        <taxon>Bacteria</taxon>
        <taxon>Bacillati</taxon>
        <taxon>Bacillota</taxon>
        <taxon>Bacilli</taxon>
        <taxon>Bacillales</taxon>
        <taxon>Paenibacillaceae</taxon>
        <taxon>Brevibacillus</taxon>
    </lineage>
</organism>
<dbReference type="EMBL" id="OY569118">
    <property type="protein sequence ID" value="CAJ1003941.1"/>
    <property type="molecule type" value="Genomic_DNA"/>
</dbReference>
<name>A0AA48RIX8_9BACL</name>
<keyword evidence="2" id="KW-1185">Reference proteome</keyword>
<proteinExistence type="predicted"/>
<dbReference type="AlphaFoldDB" id="A0AA48RIX8"/>
<dbReference type="Proteomes" id="UP001189619">
    <property type="component" value="Chromosome"/>
</dbReference>
<protein>
    <submittedName>
        <fullName evidence="1">Secreted protein</fullName>
    </submittedName>
</protein>
<accession>A0AA48RIX8</accession>
<evidence type="ECO:0000313" key="2">
    <source>
        <dbReference type="Proteomes" id="UP001189619"/>
    </source>
</evidence>
<reference evidence="1" key="1">
    <citation type="submission" date="2023-07" db="EMBL/GenBank/DDBJ databases">
        <authorList>
            <person name="Ivanov I."/>
            <person name="Teneva D."/>
            <person name="Stoikov I."/>
        </authorList>
    </citation>
    <scope>NUCLEOTIDE SEQUENCE</scope>
    <source>
        <strain evidence="1">4475</strain>
    </source>
</reference>
<sequence length="104" mass="12226">MFCLNLFAKRRGTIFLQANKLPANEESAPFHNEASYSFLVYSHLYRTRWDYQMNRACGKMKKSQARHDRLMCSYDYFCEIGFCTLESACFLFSFTEQVSMPVAD</sequence>
<dbReference type="KEGG" id="bayd:BSPP4475_16575"/>
<gene>
    <name evidence="1" type="ORF">BSPP4475_16575</name>
</gene>